<organism evidence="1 2">
    <name type="scientific">Leptospira interrogans serovar Manilae</name>
    <dbReference type="NCBI Taxonomy" id="214675"/>
    <lineage>
        <taxon>Bacteria</taxon>
        <taxon>Pseudomonadati</taxon>
        <taxon>Spirochaetota</taxon>
        <taxon>Spirochaetia</taxon>
        <taxon>Leptospirales</taxon>
        <taxon>Leptospiraceae</taxon>
        <taxon>Leptospira</taxon>
    </lineage>
</organism>
<sequence length="44" mass="5165">MIEAVLLITTMKSFNNSNIDLEKTQILVDFINRNFFYRNIIDGV</sequence>
<dbReference type="EMBL" id="OEJX01000039">
    <property type="protein sequence ID" value="SOR62313.1"/>
    <property type="molecule type" value="Genomic_DNA"/>
</dbReference>
<accession>A0AAQ1P1N3</accession>
<dbReference type="Proteomes" id="UP000234460">
    <property type="component" value="Chromosome LMANV2"/>
</dbReference>
<comment type="caution">
    <text evidence="1">The sequence shown here is derived from an EMBL/GenBank/DDBJ whole genome shotgun (WGS) entry which is preliminary data.</text>
</comment>
<name>A0AAQ1P1N3_LEPIR</name>
<reference evidence="1 2" key="1">
    <citation type="submission" date="2017-11" db="EMBL/GenBank/DDBJ databases">
        <authorList>
            <person name="Lechat P."/>
        </authorList>
    </citation>
    <scope>NUCLEOTIDE SEQUENCE [LARGE SCALE GENOMIC DNA]</scope>
    <source>
        <strain evidence="1">L495</strain>
    </source>
</reference>
<evidence type="ECO:0000313" key="1">
    <source>
        <dbReference type="EMBL" id="SOR62313.1"/>
    </source>
</evidence>
<dbReference type="AlphaFoldDB" id="A0AAQ1P1N3"/>
<protein>
    <submittedName>
        <fullName evidence="1">Uncharacterized protein</fullName>
    </submittedName>
</protein>
<proteinExistence type="predicted"/>
<evidence type="ECO:0000313" key="2">
    <source>
        <dbReference type="Proteomes" id="UP000234460"/>
    </source>
</evidence>
<gene>
    <name evidence="1" type="ORF">LMANV2_440033</name>
</gene>